<name>A0A7X4YR01_9BACL</name>
<protein>
    <submittedName>
        <fullName evidence="1">Ester cyclase</fullName>
    </submittedName>
</protein>
<dbReference type="InterPro" id="IPR009959">
    <property type="entry name" value="Cyclase_SnoaL-like"/>
</dbReference>
<dbReference type="Pfam" id="PF07366">
    <property type="entry name" value="SnoaL"/>
    <property type="match status" value="1"/>
</dbReference>
<comment type="caution">
    <text evidence="1">The sequence shown here is derived from an EMBL/GenBank/DDBJ whole genome shotgun (WGS) entry which is preliminary data.</text>
</comment>
<dbReference type="PANTHER" id="PTHR38436">
    <property type="entry name" value="POLYKETIDE CYCLASE SNOAL-LIKE DOMAIN"/>
    <property type="match status" value="1"/>
</dbReference>
<dbReference type="Proteomes" id="UP000558113">
    <property type="component" value="Unassembled WGS sequence"/>
</dbReference>
<dbReference type="AlphaFoldDB" id="A0A7X4YR01"/>
<dbReference type="SUPFAM" id="SSF54427">
    <property type="entry name" value="NTF2-like"/>
    <property type="match status" value="1"/>
</dbReference>
<evidence type="ECO:0000313" key="2">
    <source>
        <dbReference type="Proteomes" id="UP000558113"/>
    </source>
</evidence>
<dbReference type="PANTHER" id="PTHR38436:SF1">
    <property type="entry name" value="ESTER CYCLASE"/>
    <property type="match status" value="1"/>
</dbReference>
<evidence type="ECO:0000313" key="1">
    <source>
        <dbReference type="EMBL" id="NBC70947.1"/>
    </source>
</evidence>
<dbReference type="EMBL" id="JAAAMU010000009">
    <property type="protein sequence ID" value="NBC70947.1"/>
    <property type="molecule type" value="Genomic_DNA"/>
</dbReference>
<reference evidence="1 2" key="1">
    <citation type="submission" date="2020-01" db="EMBL/GenBank/DDBJ databases">
        <title>Paenibacillus soybeanensis sp. nov. isolated from the nodules of soybean (Glycine max(L.) Merr).</title>
        <authorList>
            <person name="Wang H."/>
        </authorList>
    </citation>
    <scope>NUCLEOTIDE SEQUENCE [LARGE SCALE GENOMIC DNA]</scope>
    <source>
        <strain evidence="1 2">DSM 23054</strain>
    </source>
</reference>
<gene>
    <name evidence="1" type="ORF">GT003_18255</name>
</gene>
<proteinExistence type="predicted"/>
<dbReference type="InterPro" id="IPR032710">
    <property type="entry name" value="NTF2-like_dom_sf"/>
</dbReference>
<dbReference type="Gene3D" id="3.10.450.50">
    <property type="match status" value="1"/>
</dbReference>
<dbReference type="RefSeq" id="WP_161700409.1">
    <property type="nucleotide sequence ID" value="NZ_JAAAMU010000009.1"/>
</dbReference>
<dbReference type="OrthoDB" id="9182871at2"/>
<sequence length="139" mass="15822">MHAAEVVRGFFERVRSGANPDEAHRYMADRVLAHQVTAENETTVERSPAEYAAHVREMQDAFGPFRLVVEELIAQDDRVYVRWRQIGNHVGAAEGFQPTGKPVIEIASAVYRVADGKIAEYWMQIDREGIRVQLERNAQ</sequence>
<dbReference type="GO" id="GO:0030638">
    <property type="term" value="P:polyketide metabolic process"/>
    <property type="evidence" value="ECO:0007669"/>
    <property type="project" value="InterPro"/>
</dbReference>
<organism evidence="1 2">
    <name type="scientific">Paenibacillus sacheonensis</name>
    <dbReference type="NCBI Taxonomy" id="742054"/>
    <lineage>
        <taxon>Bacteria</taxon>
        <taxon>Bacillati</taxon>
        <taxon>Bacillota</taxon>
        <taxon>Bacilli</taxon>
        <taxon>Bacillales</taxon>
        <taxon>Paenibacillaceae</taxon>
        <taxon>Paenibacillus</taxon>
    </lineage>
</organism>
<keyword evidence="2" id="KW-1185">Reference proteome</keyword>
<accession>A0A7X4YR01</accession>